<keyword evidence="5 7" id="KW-1133">Transmembrane helix</keyword>
<dbReference type="OMA" id="NNFGNVW"/>
<evidence type="ECO:0000259" key="8">
    <source>
        <dbReference type="PROSITE" id="PS50893"/>
    </source>
</evidence>
<comment type="subcellular location">
    <subcellularLocation>
        <location evidence="1">Membrane</location>
        <topology evidence="1">Multi-pass membrane protein</topology>
    </subcellularLocation>
</comment>
<dbReference type="Proteomes" id="UP000014500">
    <property type="component" value="Unassembled WGS sequence"/>
</dbReference>
<keyword evidence="6 7" id="KW-0472">Membrane</keyword>
<organism evidence="9 10">
    <name type="scientific">Strigamia maritima</name>
    <name type="common">European centipede</name>
    <name type="synonym">Geophilus maritimus</name>
    <dbReference type="NCBI Taxonomy" id="126957"/>
    <lineage>
        <taxon>Eukaryota</taxon>
        <taxon>Metazoa</taxon>
        <taxon>Ecdysozoa</taxon>
        <taxon>Arthropoda</taxon>
        <taxon>Myriapoda</taxon>
        <taxon>Chilopoda</taxon>
        <taxon>Pleurostigmophora</taxon>
        <taxon>Geophilomorpha</taxon>
        <taxon>Linotaeniidae</taxon>
        <taxon>Strigamia</taxon>
    </lineage>
</organism>
<reference evidence="10" key="1">
    <citation type="submission" date="2011-05" db="EMBL/GenBank/DDBJ databases">
        <authorList>
            <person name="Richards S.R."/>
            <person name="Qu J."/>
            <person name="Jiang H."/>
            <person name="Jhangiani S.N."/>
            <person name="Agravi P."/>
            <person name="Goodspeed R."/>
            <person name="Gross S."/>
            <person name="Mandapat C."/>
            <person name="Jackson L."/>
            <person name="Mathew T."/>
            <person name="Pu L."/>
            <person name="Thornton R."/>
            <person name="Saada N."/>
            <person name="Wilczek-Boney K.B."/>
            <person name="Lee S."/>
            <person name="Kovar C."/>
            <person name="Wu Y."/>
            <person name="Scherer S.E."/>
            <person name="Worley K.C."/>
            <person name="Muzny D.M."/>
            <person name="Gibbs R."/>
        </authorList>
    </citation>
    <scope>NUCLEOTIDE SEQUENCE</scope>
    <source>
        <strain evidence="10">Brora</strain>
    </source>
</reference>
<dbReference type="InterPro" id="IPR027417">
    <property type="entry name" value="P-loop_NTPase"/>
</dbReference>
<dbReference type="InterPro" id="IPR003439">
    <property type="entry name" value="ABC_transporter-like_ATP-bd"/>
</dbReference>
<keyword evidence="4" id="KW-0067">ATP-binding</keyword>
<evidence type="ECO:0000256" key="1">
    <source>
        <dbReference type="ARBA" id="ARBA00004141"/>
    </source>
</evidence>
<dbReference type="HOGENOM" id="CLU_014367_2_0_1"/>
<dbReference type="InterPro" id="IPR017871">
    <property type="entry name" value="ABC_transporter-like_CS"/>
</dbReference>
<keyword evidence="10" id="KW-1185">Reference proteome</keyword>
<dbReference type="AlphaFoldDB" id="T1J7J4"/>
<dbReference type="eggNOG" id="KOG0059">
    <property type="taxonomic scope" value="Eukaryota"/>
</dbReference>
<dbReference type="GO" id="GO:0140359">
    <property type="term" value="F:ABC-type transporter activity"/>
    <property type="evidence" value="ECO:0007669"/>
    <property type="project" value="InterPro"/>
</dbReference>
<dbReference type="PROSITE" id="PS00211">
    <property type="entry name" value="ABC_TRANSPORTER_1"/>
    <property type="match status" value="1"/>
</dbReference>
<sequence>MDAYTVPAVAIQQLHLNYGFGRSKVQILSDLNLEVETGTIYGILGPSGCGKTTLLRCVIGRLQPSQGKIDVFGRPIGSIKCKVPGSRVGYMPQELALYQQMSISETLNYFGRLHHMNKSDVRKRIHHLIGFLDLPSGSRIIQHLSGGQKRRVSFAVAILHEPPLLILDEPTVGFDPILRESLLIDICQRQRVTVVLTTHYIEEAREANKVGFMRNGKILLEDNPTDLLSRYNSLTLENVYHQVCTDDDFKEDEINSNDRKYSFSVRKPSTDPVITVKKRTKNRYFVGPQSLKRIWGLVIKNVHQIRRNPILILLQVIIPVFQIVTLFLVISSDPYNMPVAVYNEDNYMGTQYLKHINNHTVKQLAVDSLEEGVNLVANGKAVAAIHIWKNFSEALLDRLIGEGNVSENVIQASSLHLRQDTTNQQISFFVNVSLMQAFVDFSKEQLGNVKRFPQLQEMKLKNKIKM</sequence>
<dbReference type="InterPro" id="IPR003593">
    <property type="entry name" value="AAA+_ATPase"/>
</dbReference>
<dbReference type="SUPFAM" id="SSF52540">
    <property type="entry name" value="P-loop containing nucleoside triphosphate hydrolases"/>
    <property type="match status" value="1"/>
</dbReference>
<accession>T1J7J4</accession>
<dbReference type="EnsemblMetazoa" id="SMAR009647-RA">
    <property type="protein sequence ID" value="SMAR009647-PA"/>
    <property type="gene ID" value="SMAR009647"/>
</dbReference>
<dbReference type="PROSITE" id="PS50893">
    <property type="entry name" value="ABC_TRANSPORTER_2"/>
    <property type="match status" value="1"/>
</dbReference>
<keyword evidence="2 7" id="KW-0812">Transmembrane</keyword>
<dbReference type="Gene3D" id="3.40.50.300">
    <property type="entry name" value="P-loop containing nucleotide triphosphate hydrolases"/>
    <property type="match status" value="1"/>
</dbReference>
<dbReference type="Pfam" id="PF12698">
    <property type="entry name" value="ABC2_membrane_3"/>
    <property type="match status" value="1"/>
</dbReference>
<evidence type="ECO:0000256" key="6">
    <source>
        <dbReference type="ARBA" id="ARBA00023136"/>
    </source>
</evidence>
<protein>
    <recommendedName>
        <fullName evidence="8">ABC transporter domain-containing protein</fullName>
    </recommendedName>
</protein>
<dbReference type="CDD" id="cd03230">
    <property type="entry name" value="ABC_DR_subfamily_A"/>
    <property type="match status" value="1"/>
</dbReference>
<dbReference type="InterPro" id="IPR013525">
    <property type="entry name" value="ABC2_TM"/>
</dbReference>
<evidence type="ECO:0000256" key="5">
    <source>
        <dbReference type="ARBA" id="ARBA00022989"/>
    </source>
</evidence>
<dbReference type="STRING" id="126957.T1J7J4"/>
<evidence type="ECO:0000256" key="3">
    <source>
        <dbReference type="ARBA" id="ARBA00022741"/>
    </source>
</evidence>
<feature type="transmembrane region" description="Helical" evidence="7">
    <location>
        <begin position="310"/>
        <end position="330"/>
    </location>
</feature>
<dbReference type="PANTHER" id="PTHR43038">
    <property type="entry name" value="ATP-BINDING CASSETTE, SUB-FAMILY H, MEMBER 1"/>
    <property type="match status" value="1"/>
</dbReference>
<dbReference type="GO" id="GO:0005524">
    <property type="term" value="F:ATP binding"/>
    <property type="evidence" value="ECO:0007669"/>
    <property type="project" value="UniProtKB-KW"/>
</dbReference>
<name>T1J7J4_STRMM</name>
<dbReference type="PhylomeDB" id="T1J7J4"/>
<dbReference type="SMART" id="SM00382">
    <property type="entry name" value="AAA"/>
    <property type="match status" value="1"/>
</dbReference>
<keyword evidence="3" id="KW-0547">Nucleotide-binding</keyword>
<dbReference type="PANTHER" id="PTHR43038:SF3">
    <property type="entry name" value="ABC TRANSPORTER G FAMILY MEMBER 20 ISOFORM X1"/>
    <property type="match status" value="1"/>
</dbReference>
<dbReference type="Pfam" id="PF00005">
    <property type="entry name" value="ABC_tran"/>
    <property type="match status" value="1"/>
</dbReference>
<proteinExistence type="predicted"/>
<reference evidence="9" key="2">
    <citation type="submission" date="2015-02" db="UniProtKB">
        <authorList>
            <consortium name="EnsemblMetazoa"/>
        </authorList>
    </citation>
    <scope>IDENTIFICATION</scope>
</reference>
<evidence type="ECO:0000313" key="10">
    <source>
        <dbReference type="Proteomes" id="UP000014500"/>
    </source>
</evidence>
<dbReference type="GO" id="GO:0016020">
    <property type="term" value="C:membrane"/>
    <property type="evidence" value="ECO:0007669"/>
    <property type="project" value="UniProtKB-SubCell"/>
</dbReference>
<evidence type="ECO:0000313" key="9">
    <source>
        <dbReference type="EnsemblMetazoa" id="SMAR009647-PA"/>
    </source>
</evidence>
<dbReference type="GO" id="GO:0016887">
    <property type="term" value="F:ATP hydrolysis activity"/>
    <property type="evidence" value="ECO:0007669"/>
    <property type="project" value="InterPro"/>
</dbReference>
<dbReference type="EMBL" id="JH431932">
    <property type="status" value="NOT_ANNOTATED_CDS"/>
    <property type="molecule type" value="Genomic_DNA"/>
</dbReference>
<feature type="domain" description="ABC transporter" evidence="8">
    <location>
        <begin position="11"/>
        <end position="240"/>
    </location>
</feature>
<evidence type="ECO:0000256" key="4">
    <source>
        <dbReference type="ARBA" id="ARBA00022840"/>
    </source>
</evidence>
<evidence type="ECO:0000256" key="7">
    <source>
        <dbReference type="SAM" id="Phobius"/>
    </source>
</evidence>
<evidence type="ECO:0000256" key="2">
    <source>
        <dbReference type="ARBA" id="ARBA00022692"/>
    </source>
</evidence>
<dbReference type="Gene3D" id="3.40.1710.10">
    <property type="entry name" value="abc type-2 transporter like domain"/>
    <property type="match status" value="1"/>
</dbReference>